<feature type="transmembrane region" description="Helical" evidence="8">
    <location>
        <begin position="64"/>
        <end position="83"/>
    </location>
</feature>
<evidence type="ECO:0000256" key="7">
    <source>
        <dbReference type="ARBA" id="ARBA00023136"/>
    </source>
</evidence>
<keyword evidence="11" id="KW-1185">Reference proteome</keyword>
<evidence type="ECO:0000256" key="8">
    <source>
        <dbReference type="SAM" id="Phobius"/>
    </source>
</evidence>
<protein>
    <submittedName>
        <fullName evidence="10">MFS transporter</fullName>
    </submittedName>
</protein>
<evidence type="ECO:0000256" key="2">
    <source>
        <dbReference type="ARBA" id="ARBA00008335"/>
    </source>
</evidence>
<feature type="transmembrane region" description="Helical" evidence="8">
    <location>
        <begin position="176"/>
        <end position="199"/>
    </location>
</feature>
<dbReference type="GO" id="GO:0022857">
    <property type="term" value="F:transmembrane transporter activity"/>
    <property type="evidence" value="ECO:0007669"/>
    <property type="project" value="InterPro"/>
</dbReference>
<feature type="transmembrane region" description="Helical" evidence="8">
    <location>
        <begin position="115"/>
        <end position="138"/>
    </location>
</feature>
<evidence type="ECO:0000313" key="11">
    <source>
        <dbReference type="Proteomes" id="UP000655366"/>
    </source>
</evidence>
<keyword evidence="3" id="KW-0813">Transport</keyword>
<dbReference type="PROSITE" id="PS50850">
    <property type="entry name" value="MFS"/>
    <property type="match status" value="1"/>
</dbReference>
<keyword evidence="6 8" id="KW-1133">Transmembrane helix</keyword>
<name>A0A931CUY1_9MICC</name>
<dbReference type="PANTHER" id="PTHR43271">
    <property type="entry name" value="BLL2771 PROTEIN"/>
    <property type="match status" value="1"/>
</dbReference>
<feature type="transmembrane region" description="Helical" evidence="8">
    <location>
        <begin position="260"/>
        <end position="284"/>
    </location>
</feature>
<dbReference type="InterPro" id="IPR020846">
    <property type="entry name" value="MFS_dom"/>
</dbReference>
<comment type="subcellular location">
    <subcellularLocation>
        <location evidence="1">Cell membrane</location>
        <topology evidence="1">Multi-pass membrane protein</topology>
    </subcellularLocation>
</comment>
<feature type="transmembrane region" description="Helical" evidence="8">
    <location>
        <begin position="26"/>
        <end position="44"/>
    </location>
</feature>
<dbReference type="CDD" id="cd17324">
    <property type="entry name" value="MFS_NepI_like"/>
    <property type="match status" value="1"/>
</dbReference>
<evidence type="ECO:0000256" key="1">
    <source>
        <dbReference type="ARBA" id="ARBA00004651"/>
    </source>
</evidence>
<evidence type="ECO:0000256" key="6">
    <source>
        <dbReference type="ARBA" id="ARBA00022989"/>
    </source>
</evidence>
<dbReference type="PANTHER" id="PTHR43271:SF1">
    <property type="entry name" value="INNER MEMBRANE TRANSPORT PROTEIN YNFM"/>
    <property type="match status" value="1"/>
</dbReference>
<evidence type="ECO:0000256" key="4">
    <source>
        <dbReference type="ARBA" id="ARBA00022475"/>
    </source>
</evidence>
<accession>A0A931CUY1</accession>
<feature type="transmembrane region" description="Helical" evidence="8">
    <location>
        <begin position="320"/>
        <end position="340"/>
    </location>
</feature>
<feature type="transmembrane region" description="Helical" evidence="8">
    <location>
        <begin position="296"/>
        <end position="314"/>
    </location>
</feature>
<dbReference type="GO" id="GO:0005886">
    <property type="term" value="C:plasma membrane"/>
    <property type="evidence" value="ECO:0007669"/>
    <property type="project" value="UniProtKB-SubCell"/>
</dbReference>
<evidence type="ECO:0000256" key="5">
    <source>
        <dbReference type="ARBA" id="ARBA00022692"/>
    </source>
</evidence>
<sequence>MHRSRNPAPDSTWPGHKKGSRGYQRILLALLCAGVATFAQLYSVQGLLPLLAQGLRISAPQAGLTISVATIGLAVTVIPWSFAADRFGRVPVMGTAIIAATMLGLLAPLSPNFSVLLVMRTLEGMALGGIPALAIAYLNEEITKVHAAMAAGAYVAGTTVGGLLGRLLAGPIGELAGWRVGILAVSVVSAAAAVGFLVLAPEPRGFTPAPRVGLDRALSRLLPALRDRRLLALYAEAFILMGSFVSVYNYMGFRLEAPPYLLPVAAVALIFLAYLAGTVSSRWAATLSVRAGRRNILLGSIAVMTAGLAITALAPLPLILLGLVFFTAGFFAAHSVASGWTGSLTPVRPVTDEGSAPAQPGRAQAASLYNLSYYAGSSAIGWASGFVFQFAGWSALVAVLAALGVLAAATALLLLPGGRPGYDG</sequence>
<organism evidence="10 11">
    <name type="scientific">Arthrobacter terrae</name>
    <dbReference type="NCBI Taxonomy" id="2935737"/>
    <lineage>
        <taxon>Bacteria</taxon>
        <taxon>Bacillati</taxon>
        <taxon>Actinomycetota</taxon>
        <taxon>Actinomycetes</taxon>
        <taxon>Micrococcales</taxon>
        <taxon>Micrococcaceae</taxon>
        <taxon>Arthrobacter</taxon>
    </lineage>
</organism>
<feature type="transmembrane region" description="Helical" evidence="8">
    <location>
        <begin position="371"/>
        <end position="390"/>
    </location>
</feature>
<reference evidence="10 11" key="1">
    <citation type="submission" date="2020-11" db="EMBL/GenBank/DDBJ databases">
        <title>Arthrobacter antarcticus sp. nov., isolated from Antarctic Soil.</title>
        <authorList>
            <person name="Li J."/>
        </authorList>
    </citation>
    <scope>NUCLEOTIDE SEQUENCE [LARGE SCALE GENOMIC DNA]</scope>
    <source>
        <strain evidence="10 11">Z1-20</strain>
    </source>
</reference>
<proteinExistence type="inferred from homology"/>
<feature type="domain" description="Major facilitator superfamily (MFS) profile" evidence="9">
    <location>
        <begin position="26"/>
        <end position="419"/>
    </location>
</feature>
<keyword evidence="5 8" id="KW-0812">Transmembrane</keyword>
<feature type="transmembrane region" description="Helical" evidence="8">
    <location>
        <begin position="396"/>
        <end position="415"/>
    </location>
</feature>
<feature type="transmembrane region" description="Helical" evidence="8">
    <location>
        <begin position="145"/>
        <end position="164"/>
    </location>
</feature>
<keyword evidence="7 8" id="KW-0472">Membrane</keyword>
<dbReference type="InterPro" id="IPR011701">
    <property type="entry name" value="MFS"/>
</dbReference>
<dbReference type="InterPro" id="IPR036259">
    <property type="entry name" value="MFS_trans_sf"/>
</dbReference>
<comment type="similarity">
    <text evidence="2">Belongs to the major facilitator superfamily.</text>
</comment>
<dbReference type="AlphaFoldDB" id="A0A931CUY1"/>
<evidence type="ECO:0000256" key="3">
    <source>
        <dbReference type="ARBA" id="ARBA00022448"/>
    </source>
</evidence>
<gene>
    <name evidence="10" type="ORF">IV500_13100</name>
</gene>
<evidence type="ECO:0000313" key="10">
    <source>
        <dbReference type="EMBL" id="MBG0740318.1"/>
    </source>
</evidence>
<feature type="transmembrane region" description="Helical" evidence="8">
    <location>
        <begin position="90"/>
        <end position="109"/>
    </location>
</feature>
<evidence type="ECO:0000259" key="9">
    <source>
        <dbReference type="PROSITE" id="PS50850"/>
    </source>
</evidence>
<feature type="transmembrane region" description="Helical" evidence="8">
    <location>
        <begin position="230"/>
        <end position="248"/>
    </location>
</feature>
<comment type="caution">
    <text evidence="10">The sequence shown here is derived from an EMBL/GenBank/DDBJ whole genome shotgun (WGS) entry which is preliminary data.</text>
</comment>
<dbReference type="Pfam" id="PF07690">
    <property type="entry name" value="MFS_1"/>
    <property type="match status" value="1"/>
</dbReference>
<keyword evidence="4" id="KW-1003">Cell membrane</keyword>
<dbReference type="Proteomes" id="UP000655366">
    <property type="component" value="Unassembled WGS sequence"/>
</dbReference>
<dbReference type="SUPFAM" id="SSF103473">
    <property type="entry name" value="MFS general substrate transporter"/>
    <property type="match status" value="1"/>
</dbReference>
<dbReference type="Gene3D" id="1.20.1250.20">
    <property type="entry name" value="MFS general substrate transporter like domains"/>
    <property type="match status" value="2"/>
</dbReference>
<dbReference type="EMBL" id="JADNYM010000016">
    <property type="protein sequence ID" value="MBG0740318.1"/>
    <property type="molecule type" value="Genomic_DNA"/>
</dbReference>